<dbReference type="PANTHER" id="PTHR44103:SF1">
    <property type="entry name" value="PROPROTEIN CONVERTASE P"/>
    <property type="match status" value="1"/>
</dbReference>
<feature type="signal peptide" evidence="2">
    <location>
        <begin position="1"/>
        <end position="21"/>
    </location>
</feature>
<dbReference type="Proteomes" id="UP000005824">
    <property type="component" value="Unassembled WGS sequence"/>
</dbReference>
<gene>
    <name evidence="3" type="ORF">CfE428DRAFT_1446</name>
</gene>
<evidence type="ECO:0000256" key="2">
    <source>
        <dbReference type="SAM" id="SignalP"/>
    </source>
</evidence>
<name>B4CY05_9BACT</name>
<dbReference type="eggNOG" id="COG2133">
    <property type="taxonomic scope" value="Bacteria"/>
</dbReference>
<sequence length="417" mass="46393" precursor="true">MKTRLPIVFSLAALLTAAASAQQPVPSGEFTKIQLTDQFWAEGAAYGDFNHDGKMDVVYGPYWFEGPDFKVRHTYRPDTEKSKVKTADGKEIEIPGFKGALGNENGYSDNFLTYVYDFNGDGWPDILVIGWPGKEAYWYENPKGADTPWSKHLAWDVVDNESPMLADLFGTGKPVLVCCSGGYIGYAEPDWKDPEEKWKFHPVSPKGTYQRYTHGIGIGDVNGDGRMDILEATGWWEQPKSLDGDPVWKKHEFQFGSGGAQMYVYDVNGDGKPDIITSLEAHKHGIAWFEQTNDNGVEGWTKHIIVGDKPEDNPQGVMFTQPHALWLQDMNGDGLPDLVTGKRFWAHGPTGDIDPNSPPVLYWFELKRNAGKVEWIAHLIDDKSGVGCQVMAGDLNGDGKPDVIVGNKRGAFVFLRK</sequence>
<dbReference type="Gene3D" id="2.130.10.130">
    <property type="entry name" value="Integrin alpha, N-terminal"/>
    <property type="match status" value="2"/>
</dbReference>
<dbReference type="RefSeq" id="WP_006978772.1">
    <property type="nucleotide sequence ID" value="NZ_ABVL01000003.1"/>
</dbReference>
<comment type="caution">
    <text evidence="3">The sequence shown here is derived from an EMBL/GenBank/DDBJ whole genome shotgun (WGS) entry which is preliminary data.</text>
</comment>
<dbReference type="STRING" id="497964.CfE428DRAFT_1446"/>
<evidence type="ECO:0000313" key="3">
    <source>
        <dbReference type="EMBL" id="EDY21153.1"/>
    </source>
</evidence>
<dbReference type="InParanoid" id="B4CY05"/>
<dbReference type="InterPro" id="IPR028994">
    <property type="entry name" value="Integrin_alpha_N"/>
</dbReference>
<organism evidence="3 4">
    <name type="scientific">Chthoniobacter flavus Ellin428</name>
    <dbReference type="NCBI Taxonomy" id="497964"/>
    <lineage>
        <taxon>Bacteria</taxon>
        <taxon>Pseudomonadati</taxon>
        <taxon>Verrucomicrobiota</taxon>
        <taxon>Spartobacteria</taxon>
        <taxon>Chthoniobacterales</taxon>
        <taxon>Chthoniobacteraceae</taxon>
        <taxon>Chthoniobacter</taxon>
    </lineage>
</organism>
<dbReference type="InterPro" id="IPR013517">
    <property type="entry name" value="FG-GAP"/>
</dbReference>
<proteinExistence type="predicted"/>
<keyword evidence="4" id="KW-1185">Reference proteome</keyword>
<dbReference type="PANTHER" id="PTHR44103">
    <property type="entry name" value="PROPROTEIN CONVERTASE P"/>
    <property type="match status" value="1"/>
</dbReference>
<dbReference type="SUPFAM" id="SSF69318">
    <property type="entry name" value="Integrin alpha N-terminal domain"/>
    <property type="match status" value="1"/>
</dbReference>
<dbReference type="EMBL" id="ABVL01000003">
    <property type="protein sequence ID" value="EDY21153.1"/>
    <property type="molecule type" value="Genomic_DNA"/>
</dbReference>
<reference evidence="3 4" key="1">
    <citation type="journal article" date="2011" name="J. Bacteriol.">
        <title>Genome sequence of Chthoniobacter flavus Ellin428, an aerobic heterotrophic soil bacterium.</title>
        <authorList>
            <person name="Kant R."/>
            <person name="van Passel M.W."/>
            <person name="Palva A."/>
            <person name="Lucas S."/>
            <person name="Lapidus A."/>
            <person name="Glavina Del Rio T."/>
            <person name="Dalin E."/>
            <person name="Tice H."/>
            <person name="Bruce D."/>
            <person name="Goodwin L."/>
            <person name="Pitluck S."/>
            <person name="Larimer F.W."/>
            <person name="Land M.L."/>
            <person name="Hauser L."/>
            <person name="Sangwan P."/>
            <person name="de Vos W.M."/>
            <person name="Janssen P.H."/>
            <person name="Smidt H."/>
        </authorList>
    </citation>
    <scope>NUCLEOTIDE SEQUENCE [LARGE SCALE GENOMIC DNA]</scope>
    <source>
        <strain evidence="3 4">Ellin428</strain>
    </source>
</reference>
<keyword evidence="1 2" id="KW-0732">Signal</keyword>
<accession>B4CY05</accession>
<evidence type="ECO:0000313" key="4">
    <source>
        <dbReference type="Proteomes" id="UP000005824"/>
    </source>
</evidence>
<feature type="chain" id="PRO_5002802855" evidence="2">
    <location>
        <begin position="22"/>
        <end position="417"/>
    </location>
</feature>
<dbReference type="AlphaFoldDB" id="B4CY05"/>
<evidence type="ECO:0000256" key="1">
    <source>
        <dbReference type="ARBA" id="ARBA00022729"/>
    </source>
</evidence>
<dbReference type="Pfam" id="PF13517">
    <property type="entry name" value="FG-GAP_3"/>
    <property type="match status" value="2"/>
</dbReference>
<protein>
    <submittedName>
        <fullName evidence="3">FG-GAP repeat protein</fullName>
    </submittedName>
</protein>